<keyword evidence="4" id="KW-1185">Reference proteome</keyword>
<name>A0A941I179_9MICO</name>
<dbReference type="PANTHER" id="PTHR30399">
    <property type="entry name" value="UNCHARACTERIZED PROTEIN YGJP"/>
    <property type="match status" value="1"/>
</dbReference>
<evidence type="ECO:0000313" key="3">
    <source>
        <dbReference type="EMBL" id="MBR7743809.1"/>
    </source>
</evidence>
<dbReference type="InterPro" id="IPR002725">
    <property type="entry name" value="YgjP-like_metallopeptidase"/>
</dbReference>
<evidence type="ECO:0000313" key="4">
    <source>
        <dbReference type="Proteomes" id="UP000677016"/>
    </source>
</evidence>
<organism evidence="3 4">
    <name type="scientific">Phycicoccus avicenniae</name>
    <dbReference type="NCBI Taxonomy" id="2828860"/>
    <lineage>
        <taxon>Bacteria</taxon>
        <taxon>Bacillati</taxon>
        <taxon>Actinomycetota</taxon>
        <taxon>Actinomycetes</taxon>
        <taxon>Micrococcales</taxon>
        <taxon>Intrasporangiaceae</taxon>
        <taxon>Phycicoccus</taxon>
    </lineage>
</organism>
<comment type="caution">
    <text evidence="3">The sequence shown here is derived from an EMBL/GenBank/DDBJ whole genome shotgun (WGS) entry which is preliminary data.</text>
</comment>
<protein>
    <submittedName>
        <fullName evidence="3">M48 family metallopeptidase</fullName>
    </submittedName>
</protein>
<dbReference type="CDD" id="cd07344">
    <property type="entry name" value="M48_yhfN_like"/>
    <property type="match status" value="1"/>
</dbReference>
<dbReference type="Gene3D" id="3.30.2010.10">
    <property type="entry name" value="Metalloproteases ('zincins'), catalytic domain"/>
    <property type="match status" value="1"/>
</dbReference>
<gene>
    <name evidence="3" type="ORF">KC207_10960</name>
</gene>
<dbReference type="InterPro" id="IPR053136">
    <property type="entry name" value="UTP_pyrophosphatase-like"/>
</dbReference>
<sequence length="198" mass="21831">MRTVPTGDVEVRRSRRRRRTVSAYRDGGRTVVLIPASFSAAEERSWVDRMVGRLDAGDRRRGSTDADLAARAGRLSERYLGGHARPVSVRWVSTMDRRWGSCTPADGTIRISDRLHEVPAYVLDYVVLHELAHLLVHGHGPAFWHLLGSFDRLDRARGFLDGMAFGAGEPGPESTDEEDAPEETSADAEDLAGPGDQP</sequence>
<evidence type="ECO:0000259" key="2">
    <source>
        <dbReference type="Pfam" id="PF01863"/>
    </source>
</evidence>
<dbReference type="EMBL" id="JAGSNF010000015">
    <property type="protein sequence ID" value="MBR7743809.1"/>
    <property type="molecule type" value="Genomic_DNA"/>
</dbReference>
<dbReference type="RefSeq" id="WP_211603064.1">
    <property type="nucleotide sequence ID" value="NZ_JAGSNF010000015.1"/>
</dbReference>
<evidence type="ECO:0000256" key="1">
    <source>
        <dbReference type="SAM" id="MobiDB-lite"/>
    </source>
</evidence>
<proteinExistence type="predicted"/>
<feature type="region of interest" description="Disordered" evidence="1">
    <location>
        <begin position="164"/>
        <end position="198"/>
    </location>
</feature>
<feature type="compositionally biased region" description="Acidic residues" evidence="1">
    <location>
        <begin position="174"/>
        <end position="190"/>
    </location>
</feature>
<accession>A0A941I179</accession>
<dbReference type="Pfam" id="PF01863">
    <property type="entry name" value="YgjP-like"/>
    <property type="match status" value="1"/>
</dbReference>
<reference evidence="3" key="1">
    <citation type="submission" date="2021-04" db="EMBL/GenBank/DDBJ databases">
        <title>Phycicoccus avicenniae sp. nov., a novel endophytic actinomycetes isolated from branch of Avicennia mariana.</title>
        <authorList>
            <person name="Tuo L."/>
        </authorList>
    </citation>
    <scope>NUCLEOTIDE SEQUENCE</scope>
    <source>
        <strain evidence="3">BSK3Z-2</strain>
    </source>
</reference>
<dbReference type="Proteomes" id="UP000677016">
    <property type="component" value="Unassembled WGS sequence"/>
</dbReference>
<feature type="domain" description="YgjP-like metallopeptidase" evidence="2">
    <location>
        <begin position="79"/>
        <end position="150"/>
    </location>
</feature>
<dbReference type="PANTHER" id="PTHR30399:SF1">
    <property type="entry name" value="UTP PYROPHOSPHATASE"/>
    <property type="match status" value="1"/>
</dbReference>
<dbReference type="AlphaFoldDB" id="A0A941I179"/>